<dbReference type="Proteomes" id="UP000007346">
    <property type="component" value="Chromosome"/>
</dbReference>
<accession>J9UP84</accession>
<dbReference type="InterPro" id="IPR032675">
    <property type="entry name" value="LRR_dom_sf"/>
</dbReference>
<dbReference type="RefSeq" id="WP_014936296.1">
    <property type="nucleotide sequence ID" value="NC_018607.1"/>
</dbReference>
<dbReference type="KEGG" id="bpj:B2904_orf1780"/>
<dbReference type="Pfam" id="PF13306">
    <property type="entry name" value="LRR_5"/>
    <property type="match status" value="1"/>
</dbReference>
<dbReference type="PATRIC" id="fig|1133568.3.peg.1776"/>
<dbReference type="Gene3D" id="3.80.10.10">
    <property type="entry name" value="Ribonuclease Inhibitor"/>
    <property type="match status" value="1"/>
</dbReference>
<proteinExistence type="predicted"/>
<evidence type="ECO:0000313" key="1">
    <source>
        <dbReference type="EMBL" id="AFR71110.1"/>
    </source>
</evidence>
<protein>
    <recommendedName>
        <fullName evidence="3">Surface antigen BspA like protein</fullName>
    </recommendedName>
</protein>
<dbReference type="HOGENOM" id="CLU_139612_0_0_12"/>
<evidence type="ECO:0008006" key="3">
    <source>
        <dbReference type="Google" id="ProtNLM"/>
    </source>
</evidence>
<dbReference type="AlphaFoldDB" id="J9UP84"/>
<name>J9UP84_BRAPL</name>
<dbReference type="InterPro" id="IPR026906">
    <property type="entry name" value="LRR_5"/>
</dbReference>
<dbReference type="EMBL" id="CP003490">
    <property type="protein sequence ID" value="AFR71110.1"/>
    <property type="molecule type" value="Genomic_DNA"/>
</dbReference>
<gene>
    <name evidence="1" type="ORF">B2904_orf1780</name>
</gene>
<sequence>MFKGYIGYGYYTITFKFPENVIRVIEGNAFSLYSKFLKEITIPDSVISIDNYAFQKSDSIEKVIFKETSKIEHIGDLAFSYSKIKEVLIPASVKSMGGSVFGSSSSLTTVTYLGTKPDAIQHGGDVFPATAKILILPNVENPQLSEWQNFLGGNFIEVKQK</sequence>
<evidence type="ECO:0000313" key="2">
    <source>
        <dbReference type="Proteomes" id="UP000007346"/>
    </source>
</evidence>
<reference evidence="1 2" key="1">
    <citation type="journal article" date="2012" name="BMC Genomics">
        <title>Comparative genomics of Brachyspira pilosicoli strains: genome rearrangements, reductions and correlation of genetic compliment with phenotypic diversity.</title>
        <authorList>
            <person name="Mappley L.J."/>
            <person name="Black M.L."/>
            <person name="Abuoun M."/>
            <person name="Darby A.C."/>
            <person name="Woodward M.J."/>
            <person name="Parkhill J."/>
            <person name="Turner A.K."/>
            <person name="Bellgard M.I."/>
            <person name="La T."/>
            <person name="Phillips N.D."/>
            <person name="La Ragione R.M."/>
            <person name="Hampson D.J."/>
        </authorList>
    </citation>
    <scope>NUCLEOTIDE SEQUENCE [LARGE SCALE GENOMIC DNA]</scope>
    <source>
        <strain evidence="1">B2904</strain>
    </source>
</reference>
<organism evidence="1 2">
    <name type="scientific">Brachyspira pilosicoli B2904</name>
    <dbReference type="NCBI Taxonomy" id="1133568"/>
    <lineage>
        <taxon>Bacteria</taxon>
        <taxon>Pseudomonadati</taxon>
        <taxon>Spirochaetota</taxon>
        <taxon>Spirochaetia</taxon>
        <taxon>Brachyspirales</taxon>
        <taxon>Brachyspiraceae</taxon>
        <taxon>Brachyspira</taxon>
    </lineage>
</organism>